<dbReference type="STRING" id="1882483.A0A317XQ20"/>
<evidence type="ECO:0000256" key="2">
    <source>
        <dbReference type="ARBA" id="ARBA00012759"/>
    </source>
</evidence>
<dbReference type="CDD" id="cd02666">
    <property type="entry name" value="Peptidase_C19J"/>
    <property type="match status" value="1"/>
</dbReference>
<evidence type="ECO:0000256" key="8">
    <source>
        <dbReference type="SAM" id="MobiDB-lite"/>
    </source>
</evidence>
<feature type="domain" description="USP" evidence="9">
    <location>
        <begin position="704"/>
        <end position="1366"/>
    </location>
</feature>
<gene>
    <name evidence="10" type="ORF">BCV70DRAFT_191475</name>
</gene>
<dbReference type="GO" id="GO:0043161">
    <property type="term" value="P:proteasome-mediated ubiquitin-dependent protein catabolic process"/>
    <property type="evidence" value="ECO:0007669"/>
    <property type="project" value="InterPro"/>
</dbReference>
<comment type="catalytic activity">
    <reaction evidence="1">
        <text>Thiol-dependent hydrolysis of ester, thioester, amide, peptide and isopeptide bonds formed by the C-terminal Gly of ubiquitin (a 76-residue protein attached to proteins as an intracellular targeting signal).</text>
        <dbReference type="EC" id="3.4.19.12"/>
    </reaction>
</comment>
<proteinExistence type="predicted"/>
<keyword evidence="5" id="KW-0378">Hydrolase</keyword>
<evidence type="ECO:0000313" key="10">
    <source>
        <dbReference type="EMBL" id="PWY99438.1"/>
    </source>
</evidence>
<dbReference type="GO" id="GO:0070628">
    <property type="term" value="F:proteasome binding"/>
    <property type="evidence" value="ECO:0007669"/>
    <property type="project" value="TreeGrafter"/>
</dbReference>
<dbReference type="SUPFAM" id="SSF54001">
    <property type="entry name" value="Cysteine proteinases"/>
    <property type="match status" value="1"/>
</dbReference>
<dbReference type="Pfam" id="PF00443">
    <property type="entry name" value="UCH"/>
    <property type="match status" value="1"/>
</dbReference>
<feature type="region of interest" description="Disordered" evidence="8">
    <location>
        <begin position="843"/>
        <end position="913"/>
    </location>
</feature>
<feature type="region of interest" description="Disordered" evidence="8">
    <location>
        <begin position="1383"/>
        <end position="1428"/>
    </location>
</feature>
<name>A0A317XQ20_9BASI</name>
<dbReference type="PANTHER" id="PTHR43982:SF6">
    <property type="entry name" value="UBIQUITIN CARBOXYL-TERMINAL HYDROLASE 2-RELATED"/>
    <property type="match status" value="1"/>
</dbReference>
<dbReference type="InParanoid" id="A0A317XQ20"/>
<feature type="compositionally biased region" description="Basic and acidic residues" evidence="8">
    <location>
        <begin position="1456"/>
        <end position="1465"/>
    </location>
</feature>
<reference evidence="10 11" key="1">
    <citation type="journal article" date="2018" name="Mol. Biol. Evol.">
        <title>Broad Genomic Sampling Reveals a Smut Pathogenic Ancestry of the Fungal Clade Ustilaginomycotina.</title>
        <authorList>
            <person name="Kijpornyongpan T."/>
            <person name="Mondo S.J."/>
            <person name="Barry K."/>
            <person name="Sandor L."/>
            <person name="Lee J."/>
            <person name="Lipzen A."/>
            <person name="Pangilinan J."/>
            <person name="LaButti K."/>
            <person name="Hainaut M."/>
            <person name="Henrissat B."/>
            <person name="Grigoriev I.V."/>
            <person name="Spatafora J.W."/>
            <person name="Aime M.C."/>
        </authorList>
    </citation>
    <scope>NUCLEOTIDE SEQUENCE [LARGE SCALE GENOMIC DNA]</scope>
    <source>
        <strain evidence="10 11">MCA 3645</strain>
    </source>
</reference>
<evidence type="ECO:0000256" key="3">
    <source>
        <dbReference type="ARBA" id="ARBA00022670"/>
    </source>
</evidence>
<keyword evidence="4" id="KW-0833">Ubl conjugation pathway</keyword>
<keyword evidence="7" id="KW-0175">Coiled coil</keyword>
<dbReference type="Gene3D" id="3.90.70.10">
    <property type="entry name" value="Cysteine proteinases"/>
    <property type="match status" value="2"/>
</dbReference>
<dbReference type="EC" id="3.4.19.12" evidence="2"/>
<keyword evidence="11" id="KW-1185">Reference proteome</keyword>
<dbReference type="InterPro" id="IPR001394">
    <property type="entry name" value="Peptidase_C19_UCH"/>
</dbReference>
<evidence type="ECO:0000313" key="11">
    <source>
        <dbReference type="Proteomes" id="UP000246740"/>
    </source>
</evidence>
<evidence type="ECO:0000256" key="6">
    <source>
        <dbReference type="ARBA" id="ARBA00022807"/>
    </source>
</evidence>
<feature type="compositionally biased region" description="Polar residues" evidence="8">
    <location>
        <begin position="843"/>
        <end position="859"/>
    </location>
</feature>
<feature type="compositionally biased region" description="Polar residues" evidence="8">
    <location>
        <begin position="1442"/>
        <end position="1451"/>
    </location>
</feature>
<dbReference type="InterPro" id="IPR025305">
    <property type="entry name" value="UCH_repeat_domain"/>
</dbReference>
<dbReference type="OrthoDB" id="2420415at2759"/>
<dbReference type="PROSITE" id="PS00972">
    <property type="entry name" value="USP_1"/>
    <property type="match status" value="1"/>
</dbReference>
<dbReference type="GO" id="GO:0004843">
    <property type="term" value="F:cysteine-type deubiquitinase activity"/>
    <property type="evidence" value="ECO:0007669"/>
    <property type="project" value="UniProtKB-EC"/>
</dbReference>
<dbReference type="InterPro" id="IPR028889">
    <property type="entry name" value="USP"/>
</dbReference>
<dbReference type="InterPro" id="IPR044635">
    <property type="entry name" value="UBP14-like"/>
</dbReference>
<feature type="region of interest" description="Disordered" evidence="8">
    <location>
        <begin position="244"/>
        <end position="267"/>
    </location>
</feature>
<evidence type="ECO:0000256" key="4">
    <source>
        <dbReference type="ARBA" id="ARBA00022786"/>
    </source>
</evidence>
<feature type="compositionally biased region" description="Polar residues" evidence="8">
    <location>
        <begin position="19"/>
        <end position="29"/>
    </location>
</feature>
<dbReference type="GO" id="GO:0016579">
    <property type="term" value="P:protein deubiquitination"/>
    <property type="evidence" value="ECO:0007669"/>
    <property type="project" value="InterPro"/>
</dbReference>
<feature type="compositionally biased region" description="Basic and acidic residues" evidence="8">
    <location>
        <begin position="41"/>
        <end position="52"/>
    </location>
</feature>
<sequence>MAAGQRTELDSDSAAVFDSVTNSSATQPADASPVDITLDEDDHRKVSLKSDTDPTPLLNSHSSSGAAAEGGTSPEYDDTPIDHAVQPSATQSLLPLSSQTSMPAVTTPSNADAAEPLVERFLMLPAGLYDSGLVFNPKLSLLDVQFSQNDVAPAATTTSSEDIVQPSIQPPGLAEFIATKPHPRAYFVPETLEWKVVLRDSDLVRKPGHAGNLLDVSHISDACNLPTDHVNMYETRPVTIPAEAQRTAIRQGRNSKDSSGSTAASEPPVIEEFNMHRCYITGAAILSTPPDTITSAVDRRLLEDFRTSREQDPAVGMTGTESFVRALRVLVRILGNAVHGEIRSVATNSITMTQKLGWDNHARAIIDSLGWHQDTMPDGRQAIRPPSLFGSDASDHWRLRRLIRAWIELSAWLAFHVALLRQTKPGSAVIEGAEYRPQTLVRIESAAGQVAGLLGLTEDQIDFTYPMDPPQRTGEALFELGASAQSVDELVKFAYLVNLQASPSRAPQLFNALDEVFTSQRKTSRTLEQLLSYERSQGKFSSSDLDKAYDRLHLSVTYLGNDVSRENIPLDFMVDNYKARAREAVARNDAGEYTAAREALRMIAVSRANSQRLINALNESIDMDVEQAYSVLQAGPVMDDVTLQALFDIHIGDSPASTDMLRQALLSIAEHRNSSFLRTFLRTGEKDPSGGDGWQPAPSSDLPAGINNIGNTCYLNSVLQYFFSIREIRDRVLQAATPVATPTATEVVSSTTTAAKALLAAEAGRRVGGRHITLRELQRSKRFVNLLAGLFHQLIYTPDLAVTPERELAYLALVSSRAEELEGGFSSDITAAAAILTDEPAAQTATGSGSTEIASSVDATQDGIEPSQSTVVDTTIPEATTTTLPGPPPLPPRPDKAMQSNQTNEGSAREPVAARRNSLMQLGAQQDVSECLDNCMFQLEVALAMSKDKEAHQAGIASQPVHETSATDIDADDDEDVDALNDDLLTSLFLGKTCQRIETEVAGTTSGDTGHTRPSVAKQNSTHIKKEIFKILPIDVLEEGRDIYDGLDGFFDSETFVSTSGAVQRRSVTLLSPPPPLLQIQLQRVQYDRKTMRAFKSQAHLEMDETIYVDRYVDLNPADAEDAQRLAKRHEYQWRRHQIGELRNKIAACKGDNGRPLAQTLSQTANLVEELARLPSLGDLAKQLDEVDEEGGDQLHDDGTGGAGSLSPRSQAKRAANQDESAANDVSVEAESGGNMAGLTTTEAPLLASLVDSGLASMLRTESTTLTEELREAEERIKTLKAEMASIWSDEQRFAYRLVAVFMHRGEASHGHYFLHLGGTSSAHDASEGEAKWFKYNDSAVTPLGKDQVVRDSSGATPYLVTYVRTDQLHLIDPICRQLTTNSTDAVEADDGRLHPPPVSEAEEQDELQSQSQSQSTSQPQLAVDTSNSTAAITELAVKALNDQSASSNANVGDESPIKRARTDV</sequence>
<dbReference type="PROSITE" id="PS00973">
    <property type="entry name" value="USP_2"/>
    <property type="match status" value="1"/>
</dbReference>
<dbReference type="PANTHER" id="PTHR43982">
    <property type="entry name" value="UBIQUITIN CARBOXYL-TERMINAL HYDROLASE"/>
    <property type="match status" value="1"/>
</dbReference>
<feature type="region of interest" description="Disordered" evidence="8">
    <location>
        <begin position="1"/>
        <end position="83"/>
    </location>
</feature>
<feature type="compositionally biased region" description="Low complexity" evidence="8">
    <location>
        <begin position="60"/>
        <end position="73"/>
    </location>
</feature>
<feature type="compositionally biased region" description="Low complexity" evidence="8">
    <location>
        <begin position="870"/>
        <end position="884"/>
    </location>
</feature>
<feature type="region of interest" description="Disordered" evidence="8">
    <location>
        <begin position="1188"/>
        <end position="1237"/>
    </location>
</feature>
<dbReference type="PROSITE" id="PS50235">
    <property type="entry name" value="USP_3"/>
    <property type="match status" value="1"/>
</dbReference>
<feature type="region of interest" description="Disordered" evidence="8">
    <location>
        <begin position="1441"/>
        <end position="1465"/>
    </location>
</feature>
<keyword evidence="6" id="KW-0788">Thiol protease</keyword>
<feature type="compositionally biased region" description="Low complexity" evidence="8">
    <location>
        <begin position="1408"/>
        <end position="1421"/>
    </location>
</feature>
<accession>A0A317XQ20</accession>
<dbReference type="Proteomes" id="UP000246740">
    <property type="component" value="Unassembled WGS sequence"/>
</dbReference>
<evidence type="ECO:0000259" key="9">
    <source>
        <dbReference type="PROSITE" id="PS50235"/>
    </source>
</evidence>
<evidence type="ECO:0000256" key="5">
    <source>
        <dbReference type="ARBA" id="ARBA00022801"/>
    </source>
</evidence>
<dbReference type="InterPro" id="IPR018200">
    <property type="entry name" value="USP_CS"/>
</dbReference>
<dbReference type="EMBL" id="KZ819195">
    <property type="protein sequence ID" value="PWY99438.1"/>
    <property type="molecule type" value="Genomic_DNA"/>
</dbReference>
<evidence type="ECO:0000256" key="1">
    <source>
        <dbReference type="ARBA" id="ARBA00000707"/>
    </source>
</evidence>
<protein>
    <recommendedName>
        <fullName evidence="2">ubiquitinyl hydrolase 1</fullName>
        <ecNumber evidence="2">3.4.19.12</ecNumber>
    </recommendedName>
</protein>
<evidence type="ECO:0000256" key="7">
    <source>
        <dbReference type="SAM" id="Coils"/>
    </source>
</evidence>
<dbReference type="GO" id="GO:0061136">
    <property type="term" value="P:regulation of proteasomal protein catabolic process"/>
    <property type="evidence" value="ECO:0007669"/>
    <property type="project" value="TreeGrafter"/>
</dbReference>
<feature type="coiled-coil region" evidence="7">
    <location>
        <begin position="1256"/>
        <end position="1283"/>
    </location>
</feature>
<organism evidence="10 11">
    <name type="scientific">Testicularia cyperi</name>
    <dbReference type="NCBI Taxonomy" id="1882483"/>
    <lineage>
        <taxon>Eukaryota</taxon>
        <taxon>Fungi</taxon>
        <taxon>Dikarya</taxon>
        <taxon>Basidiomycota</taxon>
        <taxon>Ustilaginomycotina</taxon>
        <taxon>Ustilaginomycetes</taxon>
        <taxon>Ustilaginales</taxon>
        <taxon>Anthracoideaceae</taxon>
        <taxon>Testicularia</taxon>
    </lineage>
</organism>
<dbReference type="FunCoup" id="A0A317XQ20">
    <property type="interactions" value="29"/>
</dbReference>
<dbReference type="InterPro" id="IPR038765">
    <property type="entry name" value="Papain-like_cys_pep_sf"/>
</dbReference>
<keyword evidence="3" id="KW-0645">Protease</keyword>
<dbReference type="Pfam" id="PF13446">
    <property type="entry name" value="RPT"/>
    <property type="match status" value="2"/>
</dbReference>